<keyword evidence="2" id="KW-0812">Transmembrane</keyword>
<evidence type="ECO:0000256" key="2">
    <source>
        <dbReference type="SAM" id="Phobius"/>
    </source>
</evidence>
<sequence>MQLVSDLQQRPKKGRLSIEKNIVPFYDLCTTVQFVTFLIHTVTTMIGASRTFTRSIIVQNNFELTPSLVYKTRDCSFNTVRNIYAFSAVDMTFTQSSVNDVFVDQAIQMRLAIFVCAATLLVGGLNRMLVEANVFVIKFRNFYLWKDIISATELLLLAYVMQIVATVQYPARLLQDYLRHCGVTANSYLPFISTINLWVFAGVGYLTYVVGLILYLNNALPKYGVMTPQEIEEYKAWVRSRRAEQEQVRMLIDEAKKAHARLHMLNSTDYKHGENNTLALPPSMMGPNGPMYPYPYPYGPAYPGYAPIAPSMTSAMTDPRLPAPQLFGAGMMPTPGQTGMMPPSVYDGEQPPPVDPSPYEAMGPPGATAAVSSSPGGAVSLPANMPRRRIVPSPSQVNPPMYE</sequence>
<dbReference type="Proteomes" id="UP000274082">
    <property type="component" value="Chromosome 20"/>
</dbReference>
<feature type="compositionally biased region" description="Polar residues" evidence="1">
    <location>
        <begin position="393"/>
        <end position="403"/>
    </location>
</feature>
<feature type="transmembrane region" description="Helical" evidence="2">
    <location>
        <begin position="151"/>
        <end position="171"/>
    </location>
</feature>
<dbReference type="EMBL" id="LR812640">
    <property type="protein sequence ID" value="CAC5429718.1"/>
    <property type="molecule type" value="Genomic_DNA"/>
</dbReference>
<dbReference type="VEuPathDB" id="TriTrypDB:LdBPK_201630.1"/>
<evidence type="ECO:0000256" key="1">
    <source>
        <dbReference type="SAM" id="MobiDB-lite"/>
    </source>
</evidence>
<dbReference type="OrthoDB" id="261603at2759"/>
<keyword evidence="2" id="KW-0472">Membrane</keyword>
<name>A0A3S7WW58_LEIDO</name>
<feature type="transmembrane region" description="Helical" evidence="2">
    <location>
        <begin position="21"/>
        <end position="42"/>
    </location>
</feature>
<dbReference type="VEuPathDB" id="TriTrypDB:LdCL_200021100"/>
<dbReference type="EMBL" id="CP029519">
    <property type="protein sequence ID" value="AYU78445.1"/>
    <property type="molecule type" value="Genomic_DNA"/>
</dbReference>
<feature type="region of interest" description="Disordered" evidence="1">
    <location>
        <begin position="348"/>
        <end position="403"/>
    </location>
</feature>
<proteinExistence type="predicted"/>
<organism evidence="3 5">
    <name type="scientific">Leishmania donovani</name>
    <dbReference type="NCBI Taxonomy" id="5661"/>
    <lineage>
        <taxon>Eukaryota</taxon>
        <taxon>Discoba</taxon>
        <taxon>Euglenozoa</taxon>
        <taxon>Kinetoplastea</taxon>
        <taxon>Metakinetoplastina</taxon>
        <taxon>Trypanosomatida</taxon>
        <taxon>Trypanosomatidae</taxon>
        <taxon>Leishmaniinae</taxon>
        <taxon>Leishmania</taxon>
    </lineage>
</organism>
<feature type="transmembrane region" description="Helical" evidence="2">
    <location>
        <begin position="111"/>
        <end position="130"/>
    </location>
</feature>
<dbReference type="VEuPathDB" id="TriTrypDB:LDHU3_20.2000"/>
<keyword evidence="5" id="KW-1185">Reference proteome</keyword>
<feature type="transmembrane region" description="Helical" evidence="2">
    <location>
        <begin position="191"/>
        <end position="216"/>
    </location>
</feature>
<keyword evidence="2" id="KW-1133">Transmembrane helix</keyword>
<evidence type="ECO:0000313" key="3">
    <source>
        <dbReference type="EMBL" id="AYU78445.1"/>
    </source>
</evidence>
<feature type="compositionally biased region" description="Low complexity" evidence="1">
    <location>
        <begin position="363"/>
        <end position="383"/>
    </location>
</feature>
<protein>
    <submittedName>
        <fullName evidence="4">Hypothetical_protein_conserved</fullName>
    </submittedName>
</protein>
<evidence type="ECO:0000313" key="4">
    <source>
        <dbReference type="EMBL" id="CAC5429718.1"/>
    </source>
</evidence>
<dbReference type="AlphaFoldDB" id="A0A3S7WW58"/>
<reference evidence="4" key="2">
    <citation type="submission" date="2020-06" db="EMBL/GenBank/DDBJ databases">
        <authorList>
            <person name="Camacho E."/>
            <person name="Gonzalez-de la Fuente S."/>
            <person name="Rastrojo A."/>
            <person name="Peiro-Pastor R."/>
            <person name="Solana JC."/>
            <person name="Tabera L."/>
            <person name="Gamarro F."/>
            <person name="Carrasco-Ramiro F."/>
            <person name="Requena JM."/>
            <person name="Aguado B."/>
        </authorList>
    </citation>
    <scope>NUCLEOTIDE SEQUENCE</scope>
</reference>
<accession>A0A3S7WW58</accession>
<reference evidence="3 5" key="1">
    <citation type="journal article" date="2018" name="Sci. Rep.">
        <title>A complete Leishmania donovani reference genome identifies novel genetic variations associated with virulence.</title>
        <authorList>
            <person name="Lypaczewski P."/>
            <person name="Hoshizaki J."/>
            <person name="Zhang W.-W."/>
            <person name="McCall L.-I."/>
            <person name="Torcivia-Rodriguez J."/>
            <person name="Simonyan V."/>
            <person name="Kaur A."/>
            <person name="Dewar K."/>
            <person name="Matlashewski G."/>
        </authorList>
    </citation>
    <scope>NUCLEOTIDE SEQUENCE [LARGE SCALE GENOMIC DNA]</scope>
    <source>
        <strain evidence="3 5">LdCL</strain>
    </source>
</reference>
<dbReference type="Proteomes" id="UP000601710">
    <property type="component" value="Chromosome 20"/>
</dbReference>
<evidence type="ECO:0000313" key="5">
    <source>
        <dbReference type="Proteomes" id="UP000274082"/>
    </source>
</evidence>
<gene>
    <name evidence="3" type="ORF">LdCL_200021100</name>
    <name evidence="4" type="ORF">LDHU3_20.2000</name>
</gene>